<protein>
    <submittedName>
        <fullName evidence="6">4Fe-4S binding protein</fullName>
    </submittedName>
</protein>
<feature type="domain" description="4Fe-4S ferredoxin-type" evidence="5">
    <location>
        <begin position="45"/>
        <end position="75"/>
    </location>
</feature>
<feature type="domain" description="4Fe-4S ferredoxin-type" evidence="5">
    <location>
        <begin position="184"/>
        <end position="208"/>
    </location>
</feature>
<dbReference type="PROSITE" id="PS00198">
    <property type="entry name" value="4FE4S_FER_1"/>
    <property type="match status" value="2"/>
</dbReference>
<dbReference type="Pfam" id="PF12838">
    <property type="entry name" value="Fer4_7"/>
    <property type="match status" value="1"/>
</dbReference>
<dbReference type="OrthoDB" id="9800260at2"/>
<evidence type="ECO:0000256" key="1">
    <source>
        <dbReference type="ARBA" id="ARBA00022485"/>
    </source>
</evidence>
<evidence type="ECO:0000313" key="7">
    <source>
        <dbReference type="Proteomes" id="UP000254848"/>
    </source>
</evidence>
<dbReference type="Pfam" id="PF13237">
    <property type="entry name" value="Fer4_10"/>
    <property type="match status" value="1"/>
</dbReference>
<keyword evidence="4" id="KW-0411">Iron-sulfur</keyword>
<dbReference type="SUPFAM" id="SSF54862">
    <property type="entry name" value="4Fe-4S ferredoxins"/>
    <property type="match status" value="2"/>
</dbReference>
<dbReference type="PANTHER" id="PTHR24960:SF79">
    <property type="entry name" value="PHOTOSYSTEM I IRON-SULFUR CENTER"/>
    <property type="match status" value="1"/>
</dbReference>
<feature type="domain" description="4Fe-4S ferredoxin-type" evidence="5">
    <location>
        <begin position="213"/>
        <end position="242"/>
    </location>
</feature>
<dbReference type="Gene3D" id="3.30.70.20">
    <property type="match status" value="2"/>
</dbReference>
<keyword evidence="3" id="KW-0408">Iron</keyword>
<evidence type="ECO:0000259" key="5">
    <source>
        <dbReference type="PROSITE" id="PS51379"/>
    </source>
</evidence>
<dbReference type="PROSITE" id="PS51379">
    <property type="entry name" value="4FE4S_FER_2"/>
    <property type="match status" value="3"/>
</dbReference>
<dbReference type="EMBL" id="QRAP01000002">
    <property type="protein sequence ID" value="RDK95993.1"/>
    <property type="molecule type" value="Genomic_DNA"/>
</dbReference>
<dbReference type="GO" id="GO:0051539">
    <property type="term" value="F:4 iron, 4 sulfur cluster binding"/>
    <property type="evidence" value="ECO:0007669"/>
    <property type="project" value="UniProtKB-KW"/>
</dbReference>
<organism evidence="6 7">
    <name type="scientific">Enterobacillus tribolii</name>
    <dbReference type="NCBI Taxonomy" id="1487935"/>
    <lineage>
        <taxon>Bacteria</taxon>
        <taxon>Pseudomonadati</taxon>
        <taxon>Pseudomonadota</taxon>
        <taxon>Gammaproteobacteria</taxon>
        <taxon>Enterobacterales</taxon>
        <taxon>Hafniaceae</taxon>
        <taxon>Enterobacillus</taxon>
    </lineage>
</organism>
<dbReference type="InterPro" id="IPR050157">
    <property type="entry name" value="PSI_iron-sulfur_center"/>
</dbReference>
<comment type="caution">
    <text evidence="6">The sequence shown here is derived from an EMBL/GenBank/DDBJ whole genome shotgun (WGS) entry which is preliminary data.</text>
</comment>
<keyword evidence="1" id="KW-0004">4Fe-4S</keyword>
<reference evidence="6 7" key="1">
    <citation type="submission" date="2018-07" db="EMBL/GenBank/DDBJ databases">
        <title>Genomic Encyclopedia of Type Strains, Phase IV (KMG-IV): sequencing the most valuable type-strain genomes for metagenomic binning, comparative biology and taxonomic classification.</title>
        <authorList>
            <person name="Goeker M."/>
        </authorList>
    </citation>
    <scope>NUCLEOTIDE SEQUENCE [LARGE SCALE GENOMIC DNA]</scope>
    <source>
        <strain evidence="6 7">DSM 103736</strain>
    </source>
</reference>
<sequence length="286" mass="31668">MIRFSLPDSPPARVGESCLYHKFRRASCRACVDVCPVGALTVTPQGISLTDEQCLHCGNCLYVCPGKALVNLKPPVRYFRDQCLVEPFTLLPPTLNELLLWHTKQHIRGVAIELDDFPQWGLSIAALNLKLREFGEHGWQIYPPQSNGLNISRRNLLHVRDASACSAAMDPDDSWNIFPEFSTHTPQLDTADCVLCAACVRVCPQKALLLGGESLSVITNACNGCNACKAVCPADAITITPEARKAEEIVYPLHNTQCKTCSRTFLSWDEHTAQCLVCRQHGYGMR</sequence>
<evidence type="ECO:0000256" key="2">
    <source>
        <dbReference type="ARBA" id="ARBA00022723"/>
    </source>
</evidence>
<dbReference type="PANTHER" id="PTHR24960">
    <property type="entry name" value="PHOTOSYSTEM I IRON-SULFUR CENTER-RELATED"/>
    <property type="match status" value="1"/>
</dbReference>
<dbReference type="InterPro" id="IPR017896">
    <property type="entry name" value="4Fe4S_Fe-S-bd"/>
</dbReference>
<evidence type="ECO:0000256" key="4">
    <source>
        <dbReference type="ARBA" id="ARBA00023014"/>
    </source>
</evidence>
<evidence type="ECO:0000313" key="6">
    <source>
        <dbReference type="EMBL" id="RDK95993.1"/>
    </source>
</evidence>
<proteinExistence type="predicted"/>
<accession>A0A370R234</accession>
<dbReference type="GO" id="GO:0046872">
    <property type="term" value="F:metal ion binding"/>
    <property type="evidence" value="ECO:0007669"/>
    <property type="project" value="UniProtKB-KW"/>
</dbReference>
<dbReference type="Proteomes" id="UP000254848">
    <property type="component" value="Unassembled WGS sequence"/>
</dbReference>
<name>A0A370R234_9GAMM</name>
<keyword evidence="2" id="KW-0479">Metal-binding</keyword>
<evidence type="ECO:0000256" key="3">
    <source>
        <dbReference type="ARBA" id="ARBA00023004"/>
    </source>
</evidence>
<dbReference type="GO" id="GO:0005737">
    <property type="term" value="C:cytoplasm"/>
    <property type="evidence" value="ECO:0007669"/>
    <property type="project" value="TreeGrafter"/>
</dbReference>
<gene>
    <name evidence="6" type="ORF">C8D90_102480</name>
</gene>
<keyword evidence="7" id="KW-1185">Reference proteome</keyword>
<dbReference type="InterPro" id="IPR017900">
    <property type="entry name" value="4Fe4S_Fe_S_CS"/>
</dbReference>
<dbReference type="AlphaFoldDB" id="A0A370R234"/>